<dbReference type="RefSeq" id="WP_026816615.1">
    <property type="nucleotide sequence ID" value="NZ_AUFF01000002.1"/>
</dbReference>
<organism evidence="1 2">
    <name type="scientific">Arenimonas composti TR7-09 = DSM 18010</name>
    <dbReference type="NCBI Taxonomy" id="1121013"/>
    <lineage>
        <taxon>Bacteria</taxon>
        <taxon>Pseudomonadati</taxon>
        <taxon>Pseudomonadota</taxon>
        <taxon>Gammaproteobacteria</taxon>
        <taxon>Lysobacterales</taxon>
        <taxon>Lysobacteraceae</taxon>
        <taxon>Arenimonas</taxon>
    </lineage>
</organism>
<dbReference type="AlphaFoldDB" id="A0A091B887"/>
<dbReference type="STRING" id="1121013.GCA_000426365_01270"/>
<reference evidence="1 2" key="1">
    <citation type="submission" date="2013-09" db="EMBL/GenBank/DDBJ databases">
        <title>Genome sequencing of Arenimonas composti.</title>
        <authorList>
            <person name="Chen F."/>
            <person name="Wang G."/>
        </authorList>
    </citation>
    <scope>NUCLEOTIDE SEQUENCE [LARGE SCALE GENOMIC DNA]</scope>
    <source>
        <strain evidence="1 2">TR7-09</strain>
    </source>
</reference>
<dbReference type="OrthoDB" id="8410830at2"/>
<name>A0A091B887_9GAMM</name>
<keyword evidence="2" id="KW-1185">Reference proteome</keyword>
<accession>A0A091B887</accession>
<sequence>MRSTEGSVHGRLALAAIAAVLLFAGWRVLALGMADQLAGVDPARALQWRGDHPGANLRQAERLAAATGAVPAAGEGAASDDADAAVAPAAAASAVADPAAAATAAEHAREALRREPLDGRPFRVLAQLAAAAGDRERAAFLNALAIRRTPRDLSAQAWLVDYHLSRGEVAPALARVDALMRVSPPLVAKLTPLMAQLAAVPAAQQALAELLGRQPPWRQRVVIAIARDAADSLAVAPLMDALRNGPGGLSDLELGAWTDRLVRDGQIGKAYVTWASTLPPEHLQRLGNVYNGSFEWAPRRGGFDWRFTRIAGARIDRLAVTGADGQVALRVAFEDRRVPFSHVRQLLALPPGSYRLTGRARPQNLRTQPGLVWEVACFSRPGTPLARTAPLKGHGDWRSFEVDFEVPANGCVGQWLVLRHPARIAAEQRIGGHAWFDDLRITRVR</sequence>
<dbReference type="eggNOG" id="COG3063">
    <property type="taxonomic scope" value="Bacteria"/>
</dbReference>
<dbReference type="Gene3D" id="2.60.120.260">
    <property type="entry name" value="Galactose-binding domain-like"/>
    <property type="match status" value="1"/>
</dbReference>
<evidence type="ECO:0000313" key="2">
    <source>
        <dbReference type="Proteomes" id="UP000029391"/>
    </source>
</evidence>
<protein>
    <recommendedName>
        <fullName evidence="3">CBM-cenC domain-containing protein</fullName>
    </recommendedName>
</protein>
<dbReference type="Proteomes" id="UP000029391">
    <property type="component" value="Unassembled WGS sequence"/>
</dbReference>
<dbReference type="EMBL" id="AWXU01000047">
    <property type="protein sequence ID" value="KFN48863.1"/>
    <property type="molecule type" value="Genomic_DNA"/>
</dbReference>
<proteinExistence type="predicted"/>
<comment type="caution">
    <text evidence="1">The sequence shown here is derived from an EMBL/GenBank/DDBJ whole genome shotgun (WGS) entry which is preliminary data.</text>
</comment>
<evidence type="ECO:0008006" key="3">
    <source>
        <dbReference type="Google" id="ProtNLM"/>
    </source>
</evidence>
<evidence type="ECO:0000313" key="1">
    <source>
        <dbReference type="EMBL" id="KFN48863.1"/>
    </source>
</evidence>
<gene>
    <name evidence="1" type="ORF">P873_12995</name>
</gene>